<evidence type="ECO:0000313" key="3">
    <source>
        <dbReference type="EMBL" id="KAH9839592.1"/>
    </source>
</evidence>
<sequence>MSTTQQPATTTNQHTTNQHTTNQPSNPPTSTPTPPPHRRLTKAIQRIDLDLYLNTYAHHPLDHMRRDLRLLHRATNIPVHIENCHLDLRALQEEVQRHVTSRALRRLWTQIGRWAGRVVLGVCVYVFVAGVVGWVCTTRPVWGAVGAEVEEGVVGVPRVPVGGFDALEVAVRALEDVVGVGEAGMHDAMEAEMRGQVRRVRELQDALREVPSPSRVLEQRLGELDAELSLLLATRSAPWVFRWDAGLLPLLRNTLGGVLCADHRSLMTPPERAVRAVDSHLGAAKQEAWAQLRQAADLADEMAYQARILQILGLQRGRRTSKSKYHEHIVASSYEVEVCARSLKGEMVVRMKEDWFSSAQPVRVMGKAEERWMLLFGEGEAGREWMGRLVRVVRRLRSISMWIPFFSECRSGADGCKARQLSSSTFNSPGRAIRRIISMSRPRRYTTTRRATSTSTPHRRATTSKHRRPITSTSTPPHLRPRSLTGSHILRQPPQHPIPPLSPLLPPPRLYPPSPLDSPPPLLPRLRGLPPQWARRGEVFGACGVEAWVRGGGFGEVDLDGWKSGLDGREGGVDGWEGGDGADLALVGRGGGIGMFIVYPAIQNVATQRRAKTRMSPPTLTRSSPTTT</sequence>
<keyword evidence="2" id="KW-0472">Membrane</keyword>
<keyword evidence="2" id="KW-0812">Transmembrane</keyword>
<organism evidence="3 4">
    <name type="scientific">Teratosphaeria destructans</name>
    <dbReference type="NCBI Taxonomy" id="418781"/>
    <lineage>
        <taxon>Eukaryota</taxon>
        <taxon>Fungi</taxon>
        <taxon>Dikarya</taxon>
        <taxon>Ascomycota</taxon>
        <taxon>Pezizomycotina</taxon>
        <taxon>Dothideomycetes</taxon>
        <taxon>Dothideomycetidae</taxon>
        <taxon>Mycosphaerellales</taxon>
        <taxon>Teratosphaeriaceae</taxon>
        <taxon>Teratosphaeria</taxon>
    </lineage>
</organism>
<comment type="caution">
    <text evidence="3">The sequence shown here is derived from an EMBL/GenBank/DDBJ whole genome shotgun (WGS) entry which is preliminary data.</text>
</comment>
<keyword evidence="4" id="KW-1185">Reference proteome</keyword>
<dbReference type="Proteomes" id="UP001138500">
    <property type="component" value="Unassembled WGS sequence"/>
</dbReference>
<feature type="region of interest" description="Disordered" evidence="1">
    <location>
        <begin position="440"/>
        <end position="519"/>
    </location>
</feature>
<reference evidence="3 4" key="2">
    <citation type="journal article" date="2021" name="Curr. Genet.">
        <title>Genetic response to nitrogen starvation in the aggressive Eucalyptus foliar pathogen Teratosphaeria destructans.</title>
        <authorList>
            <person name="Havenga M."/>
            <person name="Wingfield B.D."/>
            <person name="Wingfield M.J."/>
            <person name="Dreyer L.L."/>
            <person name="Roets F."/>
            <person name="Aylward J."/>
        </authorList>
    </citation>
    <scope>NUCLEOTIDE SEQUENCE [LARGE SCALE GENOMIC DNA]</scope>
    <source>
        <strain evidence="3">CMW44962</strain>
    </source>
</reference>
<feature type="compositionally biased region" description="Basic residues" evidence="1">
    <location>
        <begin position="457"/>
        <end position="469"/>
    </location>
</feature>
<evidence type="ECO:0000313" key="4">
    <source>
        <dbReference type="Proteomes" id="UP001138500"/>
    </source>
</evidence>
<feature type="compositionally biased region" description="Pro residues" evidence="1">
    <location>
        <begin position="25"/>
        <end position="35"/>
    </location>
</feature>
<evidence type="ECO:0000256" key="2">
    <source>
        <dbReference type="SAM" id="Phobius"/>
    </source>
</evidence>
<protein>
    <submittedName>
        <fullName evidence="3">Uncharacterized protein</fullName>
    </submittedName>
</protein>
<name>A0A9W7SY31_9PEZI</name>
<evidence type="ECO:0000256" key="1">
    <source>
        <dbReference type="SAM" id="MobiDB-lite"/>
    </source>
</evidence>
<proteinExistence type="predicted"/>
<keyword evidence="2" id="KW-1133">Transmembrane helix</keyword>
<feature type="transmembrane region" description="Helical" evidence="2">
    <location>
        <begin position="114"/>
        <end position="135"/>
    </location>
</feature>
<reference evidence="3 4" key="1">
    <citation type="journal article" date="2018" name="IMA Fungus">
        <title>IMA Genome-F 10: Nine draft genome sequences of Claviceps purpurea s.lat., including C. arundinis, C. humidiphila, and C. cf. spartinae, pseudomolecules for the pitch canker pathogen Fusarium circinatum, draft genome of Davidsoniella eucalypti, Grosmannia galeiformis, Quambalaria eucalypti, and Teratosphaeria destructans.</title>
        <authorList>
            <person name="Wingfield B.D."/>
            <person name="Liu M."/>
            <person name="Nguyen H.D."/>
            <person name="Lane F.A."/>
            <person name="Morgan S.W."/>
            <person name="De Vos L."/>
            <person name="Wilken P.M."/>
            <person name="Duong T.A."/>
            <person name="Aylward J."/>
            <person name="Coetzee M.P."/>
            <person name="Dadej K."/>
            <person name="De Beer Z.W."/>
            <person name="Findlay W."/>
            <person name="Havenga M."/>
            <person name="Kolarik M."/>
            <person name="Menzies J.G."/>
            <person name="Naidoo K."/>
            <person name="Pochopski O."/>
            <person name="Shoukouhi P."/>
            <person name="Santana Q.C."/>
            <person name="Seifert K.A."/>
            <person name="Soal N."/>
            <person name="Steenkamp E.T."/>
            <person name="Tatham C.T."/>
            <person name="van der Nest M.A."/>
            <person name="Wingfield M.J."/>
        </authorList>
    </citation>
    <scope>NUCLEOTIDE SEQUENCE [LARGE SCALE GENOMIC DNA]</scope>
    <source>
        <strain evidence="3">CMW44962</strain>
    </source>
</reference>
<feature type="compositionally biased region" description="Pro residues" evidence="1">
    <location>
        <begin position="494"/>
        <end position="519"/>
    </location>
</feature>
<feature type="region of interest" description="Disordered" evidence="1">
    <location>
        <begin position="1"/>
        <end position="38"/>
    </location>
</feature>
<accession>A0A9W7SY31</accession>
<feature type="compositionally biased region" description="Low complexity" evidence="1">
    <location>
        <begin position="614"/>
        <end position="628"/>
    </location>
</feature>
<gene>
    <name evidence="3" type="ORF">Tdes44962_MAKER08084</name>
</gene>
<feature type="region of interest" description="Disordered" evidence="1">
    <location>
        <begin position="609"/>
        <end position="628"/>
    </location>
</feature>
<dbReference type="AlphaFoldDB" id="A0A9W7SY31"/>
<feature type="compositionally biased region" description="Low complexity" evidence="1">
    <location>
        <begin position="1"/>
        <end position="24"/>
    </location>
</feature>
<dbReference type="EMBL" id="RIBY02000635">
    <property type="protein sequence ID" value="KAH9839592.1"/>
    <property type="molecule type" value="Genomic_DNA"/>
</dbReference>